<gene>
    <name evidence="2" type="ordered locus">AciX9_2446</name>
</gene>
<feature type="region of interest" description="Disordered" evidence="1">
    <location>
        <begin position="177"/>
        <end position="214"/>
    </location>
</feature>
<feature type="compositionally biased region" description="Pro residues" evidence="1">
    <location>
        <begin position="185"/>
        <end position="211"/>
    </location>
</feature>
<dbReference type="HOGENOM" id="CLU_298406_0_0_0"/>
<dbReference type="AlphaFoldDB" id="E8X5D4"/>
<dbReference type="KEGG" id="acm:AciX9_2446"/>
<protein>
    <submittedName>
        <fullName evidence="2">Uncharacterized protein</fullName>
    </submittedName>
</protein>
<dbReference type="InterPro" id="IPR011041">
    <property type="entry name" value="Quinoprot_gluc/sorb_DH_b-prop"/>
</dbReference>
<dbReference type="SUPFAM" id="SSF50952">
    <property type="entry name" value="Soluble quinoprotein glucose dehydrogenase"/>
    <property type="match status" value="1"/>
</dbReference>
<evidence type="ECO:0000313" key="2">
    <source>
        <dbReference type="EMBL" id="ADW69481.1"/>
    </source>
</evidence>
<organism evidence="3">
    <name type="scientific">Granulicella tundricola (strain ATCC BAA-1859 / DSM 23138 / MP5ACTX9)</name>
    <dbReference type="NCBI Taxonomy" id="1198114"/>
    <lineage>
        <taxon>Bacteria</taxon>
        <taxon>Pseudomonadati</taxon>
        <taxon>Acidobacteriota</taxon>
        <taxon>Terriglobia</taxon>
        <taxon>Terriglobales</taxon>
        <taxon>Acidobacteriaceae</taxon>
        <taxon>Granulicella</taxon>
    </lineage>
</organism>
<dbReference type="OrthoDB" id="134981at2"/>
<dbReference type="InterPro" id="IPR045392">
    <property type="entry name" value="DUF6519"/>
</dbReference>
<dbReference type="EMBL" id="CP002480">
    <property type="protein sequence ID" value="ADW69481.1"/>
    <property type="molecule type" value="Genomic_DNA"/>
</dbReference>
<sequence>MPGDFSRSSFNWPQRYSGVLMQQGRVQLDADWNEQVALAQHRTDAEAYDTIGVCGTPKTGSGFKLQLTPDGQDLLIAPGRYYAGGLLCELDPEWLPLAVDGTSFKLVSAFTDGRRWRSGDWAEVRRGTDASQFLKIGEIDEVTLDVNFTTSLNAGDSGSIAIRRAYTYLTQPFFPQPEFPTAAPTSPPNSPPNSPPSSPPFSPPFSPPSSPPQTVLPEGEYLAYLDAWQREVNWMEDGHIREVALGKPDTAVRIQTVWQLKLLNITDDVSTYLQTGKKPACNVFLPSWGTLLAGARTTGLLNARAVPLPPEANPCSLPPDAGYLGMENQLYRVEVVQGGPTLAGCTFVWSRDNGSVETSVVSVSPSSPNQVTVTDLGDDDLHALEVGDWVELVSRDDELQNTPRFFAQIVAPAPDPSLNVITLSLPVPDPSRIGADESNDFRLRRWDMLGASVTPNGIAVVDGWLDLESGVQVQFMEGSFASRDYWLIPARTITADVEWPPFEQPNTSPVPQPPIGPHHYLCRLALLASTNGDVSVQDCRTLFPALTAICADDVCYHSSCDALKEANTVQKALDALCNGLQLNFHKKYLHGWGVVCGLEVACAGDGASVTVDSGYAIDCQGNDILLRTVASFNVLEHISTPSGSPDADYSLYFDTTASNALALEPYTAPKNPLQAALEGTFWSDYFTSYLQPFVDIFKDLGTQPSNALVRNDERSLSSLIDLLFQQIDPSFGSNVYISLDEHNLLTSLYDTVRKRIRDRTLCSLFADVPASLPAYPDLIGGIQTGFGEKAKTRLRVNVAGTFAVASGGDTTIHLYDLRGTAPLLVQRFTFPASGTQAVNDCVFLSGDTQLFAIASDGTNTTLGSIPFQTAGATWVTQALAGVSLDSLAVMNALLVASCPNKGLYTAQISTQPVQLAGPAISCSCLGPMTTNGNQLFVPCTDPATGVGTIINEYAVDGNLVHVDSITLPTGLSMTHQDDLVVGPGNFAVYLYYSADGPNAQRVISAVR</sequence>
<name>E8X5D4_GRATM</name>
<accession>E8X5D4</accession>
<dbReference type="Pfam" id="PF20129">
    <property type="entry name" value="DUF6519"/>
    <property type="match status" value="3"/>
</dbReference>
<dbReference type="PaxDb" id="1198114-AciX9_2446"/>
<dbReference type="STRING" id="1198114.AciX9_2446"/>
<reference evidence="3" key="1">
    <citation type="submission" date="2011-01" db="EMBL/GenBank/DDBJ databases">
        <title>Complete sequence of chromosome of Acidobacterium sp. MP5ACTX9.</title>
        <authorList>
            <consortium name="US DOE Joint Genome Institute"/>
            <person name="Lucas S."/>
            <person name="Copeland A."/>
            <person name="Lapidus A."/>
            <person name="Cheng J.-F."/>
            <person name="Goodwin L."/>
            <person name="Pitluck S."/>
            <person name="Teshima H."/>
            <person name="Detter J.C."/>
            <person name="Han C."/>
            <person name="Tapia R."/>
            <person name="Land M."/>
            <person name="Hauser L."/>
            <person name="Kyrpides N."/>
            <person name="Ivanova N."/>
            <person name="Ovchinnikova G."/>
            <person name="Pagani I."/>
            <person name="Rawat S.R."/>
            <person name="Mannisto M."/>
            <person name="Haggblom M.M."/>
            <person name="Woyke T."/>
        </authorList>
    </citation>
    <scope>NUCLEOTIDE SEQUENCE [LARGE SCALE GENOMIC DNA]</scope>
    <source>
        <strain evidence="3">MP5ACTX9</strain>
    </source>
</reference>
<dbReference type="eggNOG" id="COG4447">
    <property type="taxonomic scope" value="Bacteria"/>
</dbReference>
<proteinExistence type="predicted"/>
<evidence type="ECO:0000256" key="1">
    <source>
        <dbReference type="SAM" id="MobiDB-lite"/>
    </source>
</evidence>
<dbReference type="RefSeq" id="WP_013580797.1">
    <property type="nucleotide sequence ID" value="NC_015064.1"/>
</dbReference>
<evidence type="ECO:0000313" key="3">
    <source>
        <dbReference type="Proteomes" id="UP000000343"/>
    </source>
</evidence>
<keyword evidence="3" id="KW-1185">Reference proteome</keyword>
<dbReference type="Proteomes" id="UP000000343">
    <property type="component" value="Chromosome"/>
</dbReference>